<evidence type="ECO:0000256" key="2">
    <source>
        <dbReference type="PROSITE-ProRule" id="PRU01161"/>
    </source>
</evidence>
<dbReference type="GO" id="GO:0019433">
    <property type="term" value="P:triglyceride catabolic process"/>
    <property type="evidence" value="ECO:0007669"/>
    <property type="project" value="TreeGrafter"/>
</dbReference>
<feature type="short sequence motif" description="GXSXG" evidence="2">
    <location>
        <begin position="52"/>
        <end position="56"/>
    </location>
</feature>
<gene>
    <name evidence="4" type="ORF">FloV-SA2_00181</name>
</gene>
<feature type="short sequence motif" description="DGA/G" evidence="2">
    <location>
        <begin position="168"/>
        <end position="170"/>
    </location>
</feature>
<dbReference type="GO" id="GO:0055088">
    <property type="term" value="P:lipid homeostasis"/>
    <property type="evidence" value="ECO:0007669"/>
    <property type="project" value="TreeGrafter"/>
</dbReference>
<feature type="active site" description="Nucleophile" evidence="2">
    <location>
        <position position="54"/>
    </location>
</feature>
<reference evidence="4" key="1">
    <citation type="submission" date="2024-03" db="EMBL/GenBank/DDBJ databases">
        <title>Eukaryotic viruses encode the ribosomal protein eL40.</title>
        <authorList>
            <person name="Thomy J."/>
            <person name="Schvarcz C.R."/>
            <person name="McBeain K.A."/>
            <person name="Edwards K.F."/>
            <person name="Steward G.F."/>
        </authorList>
    </citation>
    <scope>NUCLEOTIDE SEQUENCE</scope>
    <source>
        <strain evidence="4">FloV-SA2</strain>
    </source>
</reference>
<evidence type="ECO:0000256" key="1">
    <source>
        <dbReference type="ARBA" id="ARBA00023098"/>
    </source>
</evidence>
<dbReference type="InterPro" id="IPR033562">
    <property type="entry name" value="PLPL"/>
</dbReference>
<name>A0AB39JDQ2_9VIRU</name>
<dbReference type="EMBL" id="PP542043">
    <property type="protein sequence ID" value="XDO02000.1"/>
    <property type="molecule type" value="Genomic_DNA"/>
</dbReference>
<evidence type="ECO:0000259" key="3">
    <source>
        <dbReference type="PROSITE" id="PS51635"/>
    </source>
</evidence>
<keyword evidence="2" id="KW-0442">Lipid degradation</keyword>
<dbReference type="GO" id="GO:0016020">
    <property type="term" value="C:membrane"/>
    <property type="evidence" value="ECO:0007669"/>
    <property type="project" value="TreeGrafter"/>
</dbReference>
<sequence>MFKYLILFYLFICAFTHKIVSIKPGGLKGFYMLGISKYLKENYNTDDFTFYGSSAGSWNVLYLTLPIDNEIFFDGINLLTKKKYLSLYSLENTVKIFLINNFYDIPIQNNKKTNICLTKVNIFRKKKIIINEFDNLYQLIDCCIASSHIPFISNGNLFYMFNQSKYIDGGVFRNNYPNHIKPDLIISYKMFNNKKIYSCCELNNLNVEKLVYEGYKDAKNNYKVFEDAFEDYEL</sequence>
<dbReference type="PROSITE" id="PS51635">
    <property type="entry name" value="PNPLA"/>
    <property type="match status" value="1"/>
</dbReference>
<dbReference type="PANTHER" id="PTHR12406:SF7">
    <property type="entry name" value="PATATIN-LIKE PHOSPHOLIPASE DOMAIN-CONTAINING PROTEIN 4"/>
    <property type="match status" value="1"/>
</dbReference>
<keyword evidence="2" id="KW-0378">Hydrolase</keyword>
<accession>A0AB39JDQ2</accession>
<dbReference type="GO" id="GO:0004806">
    <property type="term" value="F:triacylglycerol lipase activity"/>
    <property type="evidence" value="ECO:0007669"/>
    <property type="project" value="TreeGrafter"/>
</dbReference>
<dbReference type="InterPro" id="IPR002641">
    <property type="entry name" value="PNPLA_dom"/>
</dbReference>
<dbReference type="PANTHER" id="PTHR12406">
    <property type="entry name" value="CALCIUM-INDEPENDENT PHOSPHOLIPASE A2 IPLA2 -RELATED"/>
    <property type="match status" value="1"/>
</dbReference>
<feature type="domain" description="PNPLA" evidence="3">
    <location>
        <begin position="20"/>
        <end position="182"/>
    </location>
</feature>
<dbReference type="InterPro" id="IPR016035">
    <property type="entry name" value="Acyl_Trfase/lysoPLipase"/>
</dbReference>
<dbReference type="Pfam" id="PF01734">
    <property type="entry name" value="Patatin"/>
    <property type="match status" value="1"/>
</dbReference>
<protein>
    <recommendedName>
        <fullName evidence="3">PNPLA domain-containing protein</fullName>
    </recommendedName>
</protein>
<feature type="active site" description="Proton acceptor" evidence="2">
    <location>
        <position position="168"/>
    </location>
</feature>
<comment type="caution">
    <text evidence="2">Lacks conserved residue(s) required for the propagation of feature annotation.</text>
</comment>
<keyword evidence="1 2" id="KW-0443">Lipid metabolism</keyword>
<organism evidence="4">
    <name type="scientific">Florenciella sp. virus SA2</name>
    <dbReference type="NCBI Taxonomy" id="3240092"/>
    <lineage>
        <taxon>Viruses</taxon>
    </lineage>
</organism>
<dbReference type="SUPFAM" id="SSF52151">
    <property type="entry name" value="FabD/lysophospholipase-like"/>
    <property type="match status" value="1"/>
</dbReference>
<dbReference type="Gene3D" id="3.40.1090.10">
    <property type="entry name" value="Cytosolic phospholipase A2 catalytic domain"/>
    <property type="match status" value="1"/>
</dbReference>
<evidence type="ECO:0000313" key="4">
    <source>
        <dbReference type="EMBL" id="XDO02000.1"/>
    </source>
</evidence>
<proteinExistence type="predicted"/>